<evidence type="ECO:0000259" key="14">
    <source>
        <dbReference type="PROSITE" id="PS50135"/>
    </source>
</evidence>
<evidence type="ECO:0000256" key="10">
    <source>
        <dbReference type="ARBA" id="ARBA00023242"/>
    </source>
</evidence>
<keyword evidence="5 11" id="KW-0863">Zinc-finger</keyword>
<feature type="compositionally biased region" description="Polar residues" evidence="12">
    <location>
        <begin position="1394"/>
        <end position="1406"/>
    </location>
</feature>
<name>A0A6G0X567_9STRA</name>
<dbReference type="InterPro" id="IPR019787">
    <property type="entry name" value="Znf_PHD-finger"/>
</dbReference>
<comment type="caution">
    <text evidence="18">The sequence shown here is derived from an EMBL/GenBank/DDBJ whole genome shotgun (WGS) entry which is preliminary data.</text>
</comment>
<dbReference type="InterPro" id="IPR001965">
    <property type="entry name" value="Znf_PHD"/>
</dbReference>
<dbReference type="CDD" id="cd12091">
    <property type="entry name" value="FANCM_ID"/>
    <property type="match status" value="1"/>
</dbReference>
<evidence type="ECO:0000259" key="15">
    <source>
        <dbReference type="PROSITE" id="PS51192"/>
    </source>
</evidence>
<dbReference type="InterPro" id="IPR014001">
    <property type="entry name" value="Helicase_ATP-bd"/>
</dbReference>
<feature type="region of interest" description="Disordered" evidence="12">
    <location>
        <begin position="1331"/>
        <end position="1406"/>
    </location>
</feature>
<dbReference type="EMBL" id="VJMJ01000101">
    <property type="protein sequence ID" value="KAF0735125.1"/>
    <property type="molecule type" value="Genomic_DNA"/>
</dbReference>
<dbReference type="GO" id="GO:0005634">
    <property type="term" value="C:nucleus"/>
    <property type="evidence" value="ECO:0007669"/>
    <property type="project" value="UniProtKB-SubCell"/>
</dbReference>
<keyword evidence="19" id="KW-1185">Reference proteome</keyword>
<evidence type="ECO:0000256" key="2">
    <source>
        <dbReference type="ARBA" id="ARBA00009889"/>
    </source>
</evidence>
<dbReference type="Pfam" id="PF00569">
    <property type="entry name" value="ZZ"/>
    <property type="match status" value="1"/>
</dbReference>
<feature type="compositionally biased region" description="Basic residues" evidence="12">
    <location>
        <begin position="814"/>
        <end position="825"/>
    </location>
</feature>
<evidence type="ECO:0000256" key="12">
    <source>
        <dbReference type="SAM" id="MobiDB-lite"/>
    </source>
</evidence>
<dbReference type="FunFam" id="3.40.50.300:FF:000861">
    <property type="entry name" value="Fanconi anemia, complementation group M"/>
    <property type="match status" value="1"/>
</dbReference>
<dbReference type="InterPro" id="IPR011011">
    <property type="entry name" value="Znf_FYVE_PHD"/>
</dbReference>
<feature type="region of interest" description="Disordered" evidence="12">
    <location>
        <begin position="1104"/>
        <end position="1145"/>
    </location>
</feature>
<dbReference type="PROSITE" id="PS01359">
    <property type="entry name" value="ZF_PHD_1"/>
    <property type="match status" value="1"/>
</dbReference>
<dbReference type="GO" id="GO:0036297">
    <property type="term" value="P:interstrand cross-link repair"/>
    <property type="evidence" value="ECO:0007669"/>
    <property type="project" value="TreeGrafter"/>
</dbReference>
<evidence type="ECO:0000256" key="5">
    <source>
        <dbReference type="ARBA" id="ARBA00022771"/>
    </source>
</evidence>
<reference evidence="18 19" key="1">
    <citation type="submission" date="2019-07" db="EMBL/GenBank/DDBJ databases">
        <title>Genomics analysis of Aphanomyces spp. identifies a new class of oomycete effector associated with host adaptation.</title>
        <authorList>
            <person name="Gaulin E."/>
        </authorList>
    </citation>
    <scope>NUCLEOTIDE SEQUENCE [LARGE SCALE GENOMIC DNA]</scope>
    <source>
        <strain evidence="18 19">ATCC 201684</strain>
    </source>
</reference>
<keyword evidence="8" id="KW-0862">Zinc</keyword>
<feature type="region of interest" description="Disordered" evidence="12">
    <location>
        <begin position="898"/>
        <end position="918"/>
    </location>
</feature>
<dbReference type="SMART" id="SM00249">
    <property type="entry name" value="PHD"/>
    <property type="match status" value="2"/>
</dbReference>
<dbReference type="PROSITE" id="PS01357">
    <property type="entry name" value="ZF_ZZ_1"/>
    <property type="match status" value="1"/>
</dbReference>
<proteinExistence type="inferred from homology"/>
<dbReference type="Gene3D" id="3.30.60.90">
    <property type="match status" value="1"/>
</dbReference>
<dbReference type="InterPro" id="IPR000433">
    <property type="entry name" value="Znf_ZZ"/>
</dbReference>
<feature type="domain" description="Helicase C-terminal" evidence="16">
    <location>
        <begin position="381"/>
        <end position="546"/>
    </location>
</feature>
<dbReference type="CDD" id="cd15492">
    <property type="entry name" value="PHD_BRPF_JADE_like"/>
    <property type="match status" value="1"/>
</dbReference>
<dbReference type="InterPro" id="IPR019786">
    <property type="entry name" value="Zinc_finger_PHD-type_CS"/>
</dbReference>
<evidence type="ECO:0000256" key="1">
    <source>
        <dbReference type="ARBA" id="ARBA00004123"/>
    </source>
</evidence>
<feature type="region of interest" description="Disordered" evidence="12">
    <location>
        <begin position="778"/>
        <end position="869"/>
    </location>
</feature>
<dbReference type="Gene3D" id="3.40.50.300">
    <property type="entry name" value="P-loop containing nucleotide triphosphate hydrolases"/>
    <property type="match status" value="2"/>
</dbReference>
<dbReference type="CDD" id="cd15571">
    <property type="entry name" value="ePHD"/>
    <property type="match status" value="1"/>
</dbReference>
<dbReference type="Gene3D" id="3.30.40.10">
    <property type="entry name" value="Zinc/RING finger domain, C3HC4 (zinc finger)"/>
    <property type="match status" value="2"/>
</dbReference>
<dbReference type="CDD" id="cd18801">
    <property type="entry name" value="SF2_C_FANCM_Hef"/>
    <property type="match status" value="1"/>
</dbReference>
<evidence type="ECO:0000313" key="18">
    <source>
        <dbReference type="EMBL" id="KAF0735125.1"/>
    </source>
</evidence>
<feature type="compositionally biased region" description="Low complexity" evidence="12">
    <location>
        <begin position="827"/>
        <end position="850"/>
    </location>
</feature>
<feature type="compositionally biased region" description="Pro residues" evidence="12">
    <location>
        <begin position="1593"/>
        <end position="1605"/>
    </location>
</feature>
<organism evidence="18 19">
    <name type="scientific">Aphanomyces euteiches</name>
    <dbReference type="NCBI Taxonomy" id="100861"/>
    <lineage>
        <taxon>Eukaryota</taxon>
        <taxon>Sar</taxon>
        <taxon>Stramenopiles</taxon>
        <taxon>Oomycota</taxon>
        <taxon>Saprolegniomycetes</taxon>
        <taxon>Saprolegniales</taxon>
        <taxon>Verrucalvaceae</taxon>
        <taxon>Aphanomyces</taxon>
    </lineage>
</organism>
<feature type="region of interest" description="Disordered" evidence="12">
    <location>
        <begin position="1050"/>
        <end position="1075"/>
    </location>
</feature>
<dbReference type="SMART" id="SM00487">
    <property type="entry name" value="DEXDc"/>
    <property type="match status" value="1"/>
</dbReference>
<gene>
    <name evidence="18" type="ORF">Ae201684_008337</name>
</gene>
<dbReference type="GO" id="GO:0008270">
    <property type="term" value="F:zinc ion binding"/>
    <property type="evidence" value="ECO:0007669"/>
    <property type="project" value="UniProtKB-KW"/>
</dbReference>
<evidence type="ECO:0000259" key="16">
    <source>
        <dbReference type="PROSITE" id="PS51194"/>
    </source>
</evidence>
<dbReference type="GO" id="GO:0043138">
    <property type="term" value="F:3'-5' DNA helicase activity"/>
    <property type="evidence" value="ECO:0007669"/>
    <property type="project" value="InterPro"/>
</dbReference>
<accession>A0A6G0X567</accession>
<feature type="compositionally biased region" description="Basic and acidic residues" evidence="12">
    <location>
        <begin position="1536"/>
        <end position="1551"/>
    </location>
</feature>
<dbReference type="GO" id="GO:0045003">
    <property type="term" value="P:double-strand break repair via synthesis-dependent strand annealing"/>
    <property type="evidence" value="ECO:0007669"/>
    <property type="project" value="TreeGrafter"/>
</dbReference>
<dbReference type="PANTHER" id="PTHR14025">
    <property type="entry name" value="FANCONI ANEMIA GROUP M FANCM FAMILY MEMBER"/>
    <property type="match status" value="1"/>
</dbReference>
<dbReference type="Pfam" id="PF00271">
    <property type="entry name" value="Helicase_C"/>
    <property type="match status" value="1"/>
</dbReference>
<dbReference type="SMART" id="SM00490">
    <property type="entry name" value="HELICc"/>
    <property type="match status" value="1"/>
</dbReference>
<dbReference type="GO" id="GO:0016787">
    <property type="term" value="F:hydrolase activity"/>
    <property type="evidence" value="ECO:0007669"/>
    <property type="project" value="UniProtKB-KW"/>
</dbReference>
<feature type="compositionally biased region" description="Basic residues" evidence="12">
    <location>
        <begin position="1340"/>
        <end position="1365"/>
    </location>
</feature>
<dbReference type="SMART" id="SM00291">
    <property type="entry name" value="ZnF_ZZ"/>
    <property type="match status" value="1"/>
</dbReference>
<dbReference type="InterPro" id="IPR013083">
    <property type="entry name" value="Znf_RING/FYVE/PHD"/>
</dbReference>
<feature type="domain" description="ZZ-type" evidence="14">
    <location>
        <begin position="1458"/>
        <end position="1512"/>
    </location>
</feature>
<dbReference type="PROSITE" id="PS50016">
    <property type="entry name" value="ZF_PHD_2"/>
    <property type="match status" value="1"/>
</dbReference>
<evidence type="ECO:0000256" key="11">
    <source>
        <dbReference type="PROSITE-ProRule" id="PRU00228"/>
    </source>
</evidence>
<feature type="compositionally biased region" description="Polar residues" evidence="12">
    <location>
        <begin position="1125"/>
        <end position="1140"/>
    </location>
</feature>
<dbReference type="GO" id="GO:0005524">
    <property type="term" value="F:ATP binding"/>
    <property type="evidence" value="ECO:0007669"/>
    <property type="project" value="UniProtKB-KW"/>
</dbReference>
<keyword evidence="4" id="KW-0547">Nucleotide-binding</keyword>
<dbReference type="Gene3D" id="1.20.1320.20">
    <property type="entry name" value="hef helicase domain"/>
    <property type="match status" value="1"/>
</dbReference>
<evidence type="ECO:0000256" key="6">
    <source>
        <dbReference type="ARBA" id="ARBA00022801"/>
    </source>
</evidence>
<dbReference type="GO" id="GO:0000400">
    <property type="term" value="F:four-way junction DNA binding"/>
    <property type="evidence" value="ECO:0007669"/>
    <property type="project" value="TreeGrafter"/>
</dbReference>
<evidence type="ECO:0000256" key="3">
    <source>
        <dbReference type="ARBA" id="ARBA00022723"/>
    </source>
</evidence>
<dbReference type="Proteomes" id="UP000481153">
    <property type="component" value="Unassembled WGS sequence"/>
</dbReference>
<feature type="region of interest" description="Disordered" evidence="12">
    <location>
        <begin position="1525"/>
        <end position="1614"/>
    </location>
</feature>
<dbReference type="InterPro" id="IPR027417">
    <property type="entry name" value="P-loop_NTPase"/>
</dbReference>
<keyword evidence="6" id="KW-0378">Hydrolase</keyword>
<feature type="domain" description="Helicase ATP-binding" evidence="15">
    <location>
        <begin position="49"/>
        <end position="217"/>
    </location>
</feature>
<evidence type="ECO:0000313" key="19">
    <source>
        <dbReference type="Proteomes" id="UP000481153"/>
    </source>
</evidence>
<evidence type="ECO:0008006" key="20">
    <source>
        <dbReference type="Google" id="ProtNLM"/>
    </source>
</evidence>
<dbReference type="PROSITE" id="PS51805">
    <property type="entry name" value="EPHD"/>
    <property type="match status" value="1"/>
</dbReference>
<evidence type="ECO:0000256" key="7">
    <source>
        <dbReference type="ARBA" id="ARBA00022806"/>
    </source>
</evidence>
<comment type="subcellular location">
    <subcellularLocation>
        <location evidence="1">Nucleus</location>
    </subcellularLocation>
</comment>
<evidence type="ECO:0000259" key="13">
    <source>
        <dbReference type="PROSITE" id="PS50016"/>
    </source>
</evidence>
<dbReference type="GO" id="GO:0009378">
    <property type="term" value="F:four-way junction helicase activity"/>
    <property type="evidence" value="ECO:0007669"/>
    <property type="project" value="TreeGrafter"/>
</dbReference>
<dbReference type="InterPro" id="IPR001650">
    <property type="entry name" value="Helicase_C-like"/>
</dbReference>
<protein>
    <recommendedName>
        <fullName evidence="20">Fanconi anemia group M protein</fullName>
    </recommendedName>
</protein>
<dbReference type="Pfam" id="PF04851">
    <property type="entry name" value="ResIII"/>
    <property type="match status" value="1"/>
</dbReference>
<dbReference type="PROSITE" id="PS51192">
    <property type="entry name" value="HELICASE_ATP_BIND_1"/>
    <property type="match status" value="1"/>
</dbReference>
<feature type="domain" description="PHD-type" evidence="13">
    <location>
        <begin position="1151"/>
        <end position="1201"/>
    </location>
</feature>
<keyword evidence="7" id="KW-0347">Helicase</keyword>
<dbReference type="InterPro" id="IPR006935">
    <property type="entry name" value="Helicase/UvrB_N"/>
</dbReference>
<dbReference type="CDD" id="cd02249">
    <property type="entry name" value="ZZ"/>
    <property type="match status" value="1"/>
</dbReference>
<dbReference type="VEuPathDB" id="FungiDB:AeMF1_001016"/>
<comment type="similarity">
    <text evidence="2">Belongs to the DEAD box helicase family. DEAH subfamily. FANCM sub-subfamily.</text>
</comment>
<dbReference type="SUPFAM" id="SSF57903">
    <property type="entry name" value="FYVE/PHD zinc finger"/>
    <property type="match status" value="1"/>
</dbReference>
<keyword evidence="3" id="KW-0479">Metal-binding</keyword>
<dbReference type="PROSITE" id="PS51194">
    <property type="entry name" value="HELICASE_CTER"/>
    <property type="match status" value="1"/>
</dbReference>
<dbReference type="Pfam" id="PF13831">
    <property type="entry name" value="PHD_2"/>
    <property type="match status" value="1"/>
</dbReference>
<dbReference type="InterPro" id="IPR043145">
    <property type="entry name" value="Znf_ZZ_sf"/>
</dbReference>
<dbReference type="InterPro" id="IPR039686">
    <property type="entry name" value="FANCM/Mph1-like_ID"/>
</dbReference>
<dbReference type="InterPro" id="IPR034732">
    <property type="entry name" value="EPHD"/>
</dbReference>
<sequence length="1891" mass="209954">MAQNTLAFAPNPLEIPEDSVVMGAEIDRDLATQWIYPSNYPVRIYQQTIARAALFQNTLVCLPTGLGKTLIAAVVMYNFYRWFPRGKIVFMAPTKPLVSQQIQACHDVMPIPQHDMAELQGNVAPAKRKLLWSTKRVFFCTPQSLQNDIERGNCDVRSFVCVVVDEAHRATGNYAYVVAIRHIAAKISGFRILALSATPGSKFDVIQEVITNLRISHIECKSGDDPDVRKYTHSRQEEIIKCKMNTEVTGVKAQYLKLFQPILHRLCSSQVLHIRDPEKLNRWIVVTSRDKMRANPQGNTKPYRTVEADLALLISLIHGRDVLNVHGIGNFKTFLENFQAESPSGPKKLLLGSPEYAQLVQLVETQAAGGRSAANNPKLVQLQQVLSEHFNRHVQGGSSTRSIVFTQYRESVSEIVALLSSMEPLIKVKPFIGQGSSKGKDGQTQKQQQEIVTKFRQGEFNVLVATCIAEEGLDIGEVDLIVSFDCLTSPVRMIQRMGRTGRKRVGRVVLLVTEGDEEKKLERSVAAAKSVNRSLTIFKDKFKCVPSARMVPSGIIPKVTESAMVVPTFQASRIGGKKAAPRIEVNDIWQLNDDENHLLKLKHPESFKRRAHLFSVMLPLRLSTFSKPHHFGRTRRSRCLLQLMHRIHDDCMSNADFYRLYKEATTKVVNEAAVEPTLIRDEVVEVETQPVHLSIPEDEFTHSFPMTYDDGDTVSPMANVDNRLGTASPTKEAPKEMTQNEVHENIIEIPSSPEEDVIPTRREAAAVSNQTTIYSLFASNRSGGSDNLSSPRTKLSSPAKSIASSARRQSSPGTRKKSPAKRTRSPIKATSTKLSKAKASLKAIASNKSATNHQPSTKEKKDDVNASPMNFSLDTSLGVMEQGEQVIAMLEYLSTRQLTSPETSQPKTPRLSPQRTSSLTPVRAFPRVFRPETYSDDRPVINDIVVPKAPTWNDVFHQDNEGKASAQEKEPSSYFTPRAADIKRTSDFTADSPLFTTTQPSPEVSMAPTNLVEAERQDQSITSFVSPLSTPNTSVKQQDLNVNVAKAETRMLKSPTSKPPLAKTSHKSPITPQTPNLAAQKALSFGSKDVQAAKSKKRSLLALPPDDFIDATPSPLPRPGRQHNLIDSSSETQATPSLSSQRRRRLGTPSNDVCVVCSDEVSTETDPILYCDGCDIAVHQHCYGVPVIPDEDWFCDACRDKSKPNSCVLCPIRKGALKKTSCNQWVHIQCFLWIPELVVKVNGASIQLGSLETLDAERFTLKCEVCGTAQGCGIVQCAVRSCFRAFHVSCAATAKYKLIEREGVECTQFVIYCPAHLSVALNARERILSPGETLATPKPDKKRKRLKKTGSPRRNGKRKASKRLISHYIEMEADADEDGSPDEDEDDEHGGHALNSSFIDDESPSQYVSPATMQAIFRRRASNSPLVSKYLPSQGIVAACLQGASSDMDRSFEIDILHHGFACNECKLDPIEGVRYSCERCANYNLCTCCYSAREEFHPRNHTFMTVHEPTESPAATRAPRPIAHAAPAMPQPPRNQEKAVVHPAAHEINPRKPSTTELTADQVARMEESRRKALELQRKRMQDSSRLAKPEQSPPPPVLPPPLLPQAAPTPSFDLLKPTNQTSMSIAGINTTAMASMPPVGGLSLVPDTEEMPSFSLLPSFNLMPSVKAATPPTTSLGYSICYRPQIKSHPLLVDLFRHDALRKVAEPTLECDVLLSARCAVFVLSWMEFQKIVQSVQNPHLTWLGVYGRLIYIVETSPPTSRQMTEECAAYVAKFTGMEILWPDDGADTLRQVLDMAGKEANDGFGLVQYDPGKCEKDKKFIERWTLFHSVPLLSYGGQQALSKRFTNMSAAQIIQMNTKFNPMHWKRMLPWISDAVAQSVHQYVKSKL</sequence>
<dbReference type="CDD" id="cd18033">
    <property type="entry name" value="DEXDc_FANCM"/>
    <property type="match status" value="1"/>
</dbReference>
<dbReference type="Pfam" id="PF13832">
    <property type="entry name" value="zf-HC5HC2H_2"/>
    <property type="match status" value="1"/>
</dbReference>
<keyword evidence="9" id="KW-0067">ATP-binding</keyword>
<evidence type="ECO:0000256" key="4">
    <source>
        <dbReference type="ARBA" id="ARBA00022741"/>
    </source>
</evidence>
<feature type="compositionally biased region" description="Basic and acidic residues" evidence="12">
    <location>
        <begin position="1565"/>
        <end position="1590"/>
    </location>
</feature>
<feature type="compositionally biased region" description="Polar residues" evidence="12">
    <location>
        <begin position="778"/>
        <end position="813"/>
    </location>
</feature>
<dbReference type="InterPro" id="IPR044749">
    <property type="entry name" value="FANCM_DEXDc"/>
</dbReference>
<evidence type="ECO:0000256" key="8">
    <source>
        <dbReference type="ARBA" id="ARBA00022833"/>
    </source>
</evidence>
<evidence type="ECO:0000256" key="9">
    <source>
        <dbReference type="ARBA" id="ARBA00022840"/>
    </source>
</evidence>
<dbReference type="SUPFAM" id="SSF52540">
    <property type="entry name" value="P-loop containing nucleoside triphosphate hydrolases"/>
    <property type="match status" value="1"/>
</dbReference>
<evidence type="ECO:0000259" key="17">
    <source>
        <dbReference type="PROSITE" id="PS51805"/>
    </source>
</evidence>
<keyword evidence="10" id="KW-0539">Nucleus</keyword>
<dbReference type="PANTHER" id="PTHR14025:SF20">
    <property type="entry name" value="FANCONI ANEMIA GROUP M PROTEIN"/>
    <property type="match status" value="1"/>
</dbReference>
<dbReference type="PROSITE" id="PS50135">
    <property type="entry name" value="ZF_ZZ_2"/>
    <property type="match status" value="1"/>
</dbReference>
<feature type="domain" description="PHD-type" evidence="17">
    <location>
        <begin position="1204"/>
        <end position="1317"/>
    </location>
</feature>
<feature type="compositionally biased region" description="Acidic residues" evidence="12">
    <location>
        <begin position="1371"/>
        <end position="1388"/>
    </location>
</feature>
<dbReference type="SUPFAM" id="SSF57850">
    <property type="entry name" value="RING/U-box"/>
    <property type="match status" value="1"/>
</dbReference>